<name>A0A0W0TR40_LEGER</name>
<dbReference type="Gene3D" id="1.25.40.10">
    <property type="entry name" value="Tetratricopeptide repeat domain"/>
    <property type="match status" value="1"/>
</dbReference>
<accession>A0A0W0TR40</accession>
<comment type="caution">
    <text evidence="1">The sequence shown here is derived from an EMBL/GenBank/DDBJ whole genome shotgun (WGS) entry which is preliminary data.</text>
</comment>
<proteinExistence type="predicted"/>
<keyword evidence="2" id="KW-1185">Reference proteome</keyword>
<dbReference type="OrthoDB" id="5652782at2"/>
<organism evidence="1 2">
    <name type="scientific">Legionella erythra</name>
    <dbReference type="NCBI Taxonomy" id="448"/>
    <lineage>
        <taxon>Bacteria</taxon>
        <taxon>Pseudomonadati</taxon>
        <taxon>Pseudomonadota</taxon>
        <taxon>Gammaproteobacteria</taxon>
        <taxon>Legionellales</taxon>
        <taxon>Legionellaceae</taxon>
        <taxon>Legionella</taxon>
    </lineage>
</organism>
<dbReference type="SUPFAM" id="SSF81901">
    <property type="entry name" value="HCP-like"/>
    <property type="match status" value="1"/>
</dbReference>
<protein>
    <recommendedName>
        <fullName evidence="3">Sel1 repeat protein</fullName>
    </recommendedName>
</protein>
<dbReference type="STRING" id="448.Lery_1109"/>
<gene>
    <name evidence="1" type="ORF">Lery_1109</name>
</gene>
<dbReference type="PATRIC" id="fig|448.7.peg.1163"/>
<dbReference type="RefSeq" id="WP_058526267.1">
    <property type="nucleotide sequence ID" value="NZ_CAAAHY010000002.1"/>
</dbReference>
<dbReference type="EMBL" id="LNYA01000023">
    <property type="protein sequence ID" value="KTC98055.1"/>
    <property type="molecule type" value="Genomic_DNA"/>
</dbReference>
<evidence type="ECO:0000313" key="2">
    <source>
        <dbReference type="Proteomes" id="UP000054773"/>
    </source>
</evidence>
<dbReference type="InterPro" id="IPR011990">
    <property type="entry name" value="TPR-like_helical_dom_sf"/>
</dbReference>
<dbReference type="AlphaFoldDB" id="A0A0W0TR40"/>
<dbReference type="Proteomes" id="UP000054773">
    <property type="component" value="Unassembled WGS sequence"/>
</dbReference>
<sequence length="202" mass="22785">MILFKGHKVKSLTKKIKSMQQNRVHNQPTDGMVAKEIALYHQLASVYKLLKGHKKFPFAEEMVWETLRASTNLDDSAAQYELGSHLLEEAKFRDELQKAGVFASPSNERQMRQLYDEALAYLQAAEKLGHVQAKRLHGLCHINGWGVTVDRDKGFELVVASIEQENSWDKVPQIFAAIGLNKPEFFSALMKRRSGGGTSLNS</sequence>
<evidence type="ECO:0000313" key="1">
    <source>
        <dbReference type="EMBL" id="KTC98055.1"/>
    </source>
</evidence>
<reference evidence="1 2" key="1">
    <citation type="submission" date="2015-11" db="EMBL/GenBank/DDBJ databases">
        <title>Genomic analysis of 38 Legionella species identifies large and diverse effector repertoires.</title>
        <authorList>
            <person name="Burstein D."/>
            <person name="Amaro F."/>
            <person name="Zusman T."/>
            <person name="Lifshitz Z."/>
            <person name="Cohen O."/>
            <person name="Gilbert J.A."/>
            <person name="Pupko T."/>
            <person name="Shuman H.A."/>
            <person name="Segal G."/>
        </authorList>
    </citation>
    <scope>NUCLEOTIDE SEQUENCE [LARGE SCALE GENOMIC DNA]</scope>
    <source>
        <strain evidence="1 2">SE-32A-C8</strain>
    </source>
</reference>
<evidence type="ECO:0008006" key="3">
    <source>
        <dbReference type="Google" id="ProtNLM"/>
    </source>
</evidence>